<keyword evidence="4" id="KW-1185">Reference proteome</keyword>
<evidence type="ECO:0000313" key="3">
    <source>
        <dbReference type="EMBL" id="GAA1508237.1"/>
    </source>
</evidence>
<dbReference type="PANTHER" id="PTHR13847:SF289">
    <property type="entry name" value="GLYCINE OXIDASE"/>
    <property type="match status" value="1"/>
</dbReference>
<dbReference type="PANTHER" id="PTHR13847">
    <property type="entry name" value="SARCOSINE DEHYDROGENASE-RELATED"/>
    <property type="match status" value="1"/>
</dbReference>
<keyword evidence="1" id="KW-0560">Oxidoreductase</keyword>
<dbReference type="Gene3D" id="3.30.9.10">
    <property type="entry name" value="D-Amino Acid Oxidase, subunit A, domain 2"/>
    <property type="match status" value="1"/>
</dbReference>
<dbReference type="Pfam" id="PF01266">
    <property type="entry name" value="DAO"/>
    <property type="match status" value="1"/>
</dbReference>
<evidence type="ECO:0000313" key="4">
    <source>
        <dbReference type="Proteomes" id="UP001500842"/>
    </source>
</evidence>
<evidence type="ECO:0000259" key="2">
    <source>
        <dbReference type="Pfam" id="PF01266"/>
    </source>
</evidence>
<evidence type="ECO:0000256" key="1">
    <source>
        <dbReference type="ARBA" id="ARBA00023002"/>
    </source>
</evidence>
<accession>A0ABN1ZZN7</accession>
<gene>
    <name evidence="3" type="ORF">GCM10009788_10520</name>
</gene>
<protein>
    <submittedName>
        <fullName evidence="3">FAD-dependent oxidoreductase</fullName>
    </submittedName>
</protein>
<dbReference type="PRINTS" id="PR00419">
    <property type="entry name" value="ADXRDTASE"/>
</dbReference>
<dbReference type="Proteomes" id="UP001500842">
    <property type="component" value="Unassembled WGS sequence"/>
</dbReference>
<comment type="caution">
    <text evidence="3">The sequence shown here is derived from an EMBL/GenBank/DDBJ whole genome shotgun (WGS) entry which is preliminary data.</text>
</comment>
<organism evidence="3 4">
    <name type="scientific">Nocardioides humi</name>
    <dbReference type="NCBI Taxonomy" id="449461"/>
    <lineage>
        <taxon>Bacteria</taxon>
        <taxon>Bacillati</taxon>
        <taxon>Actinomycetota</taxon>
        <taxon>Actinomycetes</taxon>
        <taxon>Propionibacteriales</taxon>
        <taxon>Nocardioidaceae</taxon>
        <taxon>Nocardioides</taxon>
    </lineage>
</organism>
<dbReference type="RefSeq" id="WP_246086942.1">
    <property type="nucleotide sequence ID" value="NZ_BAAAOR010000007.1"/>
</dbReference>
<dbReference type="EMBL" id="BAAAOR010000007">
    <property type="protein sequence ID" value="GAA1508237.1"/>
    <property type="molecule type" value="Genomic_DNA"/>
</dbReference>
<reference evidence="3 4" key="1">
    <citation type="journal article" date="2019" name="Int. J. Syst. Evol. Microbiol.">
        <title>The Global Catalogue of Microorganisms (GCM) 10K type strain sequencing project: providing services to taxonomists for standard genome sequencing and annotation.</title>
        <authorList>
            <consortium name="The Broad Institute Genomics Platform"/>
            <consortium name="The Broad Institute Genome Sequencing Center for Infectious Disease"/>
            <person name="Wu L."/>
            <person name="Ma J."/>
        </authorList>
    </citation>
    <scope>NUCLEOTIDE SEQUENCE [LARGE SCALE GENOMIC DNA]</scope>
    <source>
        <strain evidence="3 4">JCM 14942</strain>
    </source>
</reference>
<name>A0ABN1ZZN7_9ACTN</name>
<dbReference type="InterPro" id="IPR036188">
    <property type="entry name" value="FAD/NAD-bd_sf"/>
</dbReference>
<dbReference type="SUPFAM" id="SSF54373">
    <property type="entry name" value="FAD-linked reductases, C-terminal domain"/>
    <property type="match status" value="1"/>
</dbReference>
<dbReference type="SUPFAM" id="SSF51905">
    <property type="entry name" value="FAD/NAD(P)-binding domain"/>
    <property type="match status" value="1"/>
</dbReference>
<dbReference type="Gene3D" id="3.50.50.60">
    <property type="entry name" value="FAD/NAD(P)-binding domain"/>
    <property type="match status" value="2"/>
</dbReference>
<proteinExistence type="predicted"/>
<dbReference type="InterPro" id="IPR006076">
    <property type="entry name" value="FAD-dep_OxRdtase"/>
</dbReference>
<feature type="domain" description="FAD dependent oxidoreductase" evidence="2">
    <location>
        <begin position="9"/>
        <end position="396"/>
    </location>
</feature>
<sequence length="413" mass="43965">MGSERIERVGVIGAGSTGLAVAWFLQRSGVEVDVLDRSGVAAGSSRGNAGWLTPALAGPLPEPGILRYGARAVLDPRSPLHVSLRPSRDLWSFLARFARSSTRARWADAMEHLASINAVALDAFDELADAGVRVGASDVDILAVGRTTDDLRHLAAEVAAAAEAGLDAKADVLTGAAARELEPQLTDEVGAGLLLRSQRTIDPGDFCEQLAQDVVRRGGRIFPGVDVVSVHDDGREVEVLDRLGPPRRFDAVVVATGAWLNRLVRPYGVRVPVQAGRGYSFTMPDRPAVSRPVYLPAQRVVCTPLANGTRVAGTMELRAPDAPFREARIQQIAAAVAPYLEGELGGRADEWCGSRPCSADGLPLVGPTRSPRVFVHGGHGMWGITQGPATARLLSDQMLGRRSEVLRPLSPMR</sequence>